<evidence type="ECO:0000256" key="1">
    <source>
        <dbReference type="SAM" id="SignalP"/>
    </source>
</evidence>
<protein>
    <submittedName>
        <fullName evidence="2">Uncharacterized protein</fullName>
    </submittedName>
</protein>
<keyword evidence="3" id="KW-1185">Reference proteome</keyword>
<feature type="chain" id="PRO_5025683481" evidence="1">
    <location>
        <begin position="22"/>
        <end position="123"/>
    </location>
</feature>
<evidence type="ECO:0000313" key="3">
    <source>
        <dbReference type="Proteomes" id="UP000799771"/>
    </source>
</evidence>
<dbReference type="EMBL" id="ML977520">
    <property type="protein sequence ID" value="KAF2124163.1"/>
    <property type="molecule type" value="Genomic_DNA"/>
</dbReference>
<evidence type="ECO:0000313" key="2">
    <source>
        <dbReference type="EMBL" id="KAF2124163.1"/>
    </source>
</evidence>
<organism evidence="2 3">
    <name type="scientific">Dothidotthia symphoricarpi CBS 119687</name>
    <dbReference type="NCBI Taxonomy" id="1392245"/>
    <lineage>
        <taxon>Eukaryota</taxon>
        <taxon>Fungi</taxon>
        <taxon>Dikarya</taxon>
        <taxon>Ascomycota</taxon>
        <taxon>Pezizomycotina</taxon>
        <taxon>Dothideomycetes</taxon>
        <taxon>Pleosporomycetidae</taxon>
        <taxon>Pleosporales</taxon>
        <taxon>Dothidotthiaceae</taxon>
        <taxon>Dothidotthia</taxon>
    </lineage>
</organism>
<dbReference type="Proteomes" id="UP000799771">
    <property type="component" value="Unassembled WGS sequence"/>
</dbReference>
<name>A0A6A5ZZ55_9PLEO</name>
<sequence length="123" mass="13604">MKSFFNMFLAILLGLIAVINAAAVPDTTVNDLASNANETNVTIQELAGPEYSYHGRATAEVWLGQTMTNVGDLVGSNLYGTIWNLINDHCIEPFWYHDRCGYNDAYAIKVNYLRDNGQIGQGK</sequence>
<dbReference type="OrthoDB" id="3688572at2759"/>
<keyword evidence="1" id="KW-0732">Signal</keyword>
<accession>A0A6A5ZZ55</accession>
<dbReference type="AlphaFoldDB" id="A0A6A5ZZ55"/>
<gene>
    <name evidence="2" type="ORF">P153DRAFT_390710</name>
</gene>
<dbReference type="RefSeq" id="XP_033518556.1">
    <property type="nucleotide sequence ID" value="XM_033670970.1"/>
</dbReference>
<dbReference type="GeneID" id="54411402"/>
<reference evidence="2" key="1">
    <citation type="journal article" date="2020" name="Stud. Mycol.">
        <title>101 Dothideomycetes genomes: a test case for predicting lifestyles and emergence of pathogens.</title>
        <authorList>
            <person name="Haridas S."/>
            <person name="Albert R."/>
            <person name="Binder M."/>
            <person name="Bloem J."/>
            <person name="Labutti K."/>
            <person name="Salamov A."/>
            <person name="Andreopoulos B."/>
            <person name="Baker S."/>
            <person name="Barry K."/>
            <person name="Bills G."/>
            <person name="Bluhm B."/>
            <person name="Cannon C."/>
            <person name="Castanera R."/>
            <person name="Culley D."/>
            <person name="Daum C."/>
            <person name="Ezra D."/>
            <person name="Gonzalez J."/>
            <person name="Henrissat B."/>
            <person name="Kuo A."/>
            <person name="Liang C."/>
            <person name="Lipzen A."/>
            <person name="Lutzoni F."/>
            <person name="Magnuson J."/>
            <person name="Mondo S."/>
            <person name="Nolan M."/>
            <person name="Ohm R."/>
            <person name="Pangilinan J."/>
            <person name="Park H.-J."/>
            <person name="Ramirez L."/>
            <person name="Alfaro M."/>
            <person name="Sun H."/>
            <person name="Tritt A."/>
            <person name="Yoshinaga Y."/>
            <person name="Zwiers L.-H."/>
            <person name="Turgeon B."/>
            <person name="Goodwin S."/>
            <person name="Spatafora J."/>
            <person name="Crous P."/>
            <person name="Grigoriev I."/>
        </authorList>
    </citation>
    <scope>NUCLEOTIDE SEQUENCE</scope>
    <source>
        <strain evidence="2">CBS 119687</strain>
    </source>
</reference>
<proteinExistence type="predicted"/>
<feature type="signal peptide" evidence="1">
    <location>
        <begin position="1"/>
        <end position="21"/>
    </location>
</feature>